<organism evidence="4 5">
    <name type="scientific">Ciona intestinalis</name>
    <name type="common">Transparent sea squirt</name>
    <name type="synonym">Ascidia intestinalis</name>
    <dbReference type="NCBI Taxonomy" id="7719"/>
    <lineage>
        <taxon>Eukaryota</taxon>
        <taxon>Metazoa</taxon>
        <taxon>Chordata</taxon>
        <taxon>Tunicata</taxon>
        <taxon>Ascidiacea</taxon>
        <taxon>Phlebobranchia</taxon>
        <taxon>Cionidae</taxon>
        <taxon>Ciona</taxon>
    </lineage>
</organism>
<evidence type="ECO:0000256" key="2">
    <source>
        <dbReference type="ARBA" id="ARBA00022703"/>
    </source>
</evidence>
<keyword evidence="5" id="KW-1185">Reference proteome</keyword>
<dbReference type="OMA" id="RCIKFLA"/>
<dbReference type="EMBL" id="EAAA01000363">
    <property type="status" value="NOT_ANNOTATED_CDS"/>
    <property type="molecule type" value="Genomic_DNA"/>
</dbReference>
<dbReference type="InterPro" id="IPR016024">
    <property type="entry name" value="ARM-type_fold"/>
</dbReference>
<dbReference type="GO" id="GO:0005634">
    <property type="term" value="C:nucleus"/>
    <property type="evidence" value="ECO:0000318"/>
    <property type="project" value="GO_Central"/>
</dbReference>
<dbReference type="AlphaFoldDB" id="H2XTB8"/>
<dbReference type="SUPFAM" id="SSF48371">
    <property type="entry name" value="ARM repeat"/>
    <property type="match status" value="1"/>
</dbReference>
<proteinExistence type="inferred from homology"/>
<comment type="similarity">
    <text evidence="1">Belongs to the API5 family.</text>
</comment>
<dbReference type="GO" id="GO:0043066">
    <property type="term" value="P:negative regulation of apoptotic process"/>
    <property type="evidence" value="ECO:0000318"/>
    <property type="project" value="GO_Central"/>
</dbReference>
<reference evidence="4" key="2">
    <citation type="journal article" date="2008" name="Genome Biol.">
        <title>Improved genome assembly and evidence-based global gene model set for the chordate Ciona intestinalis: new insight into intron and operon populations.</title>
        <authorList>
            <person name="Satou Y."/>
            <person name="Mineta K."/>
            <person name="Ogasawara M."/>
            <person name="Sasakura Y."/>
            <person name="Shoguchi E."/>
            <person name="Ueno K."/>
            <person name="Yamada L."/>
            <person name="Matsumoto J."/>
            <person name="Wasserscheid J."/>
            <person name="Dewar K."/>
            <person name="Wiley G.B."/>
            <person name="Macmil S.L."/>
            <person name="Roe B.A."/>
            <person name="Zeller R.W."/>
            <person name="Hastings K.E."/>
            <person name="Lemaire P."/>
            <person name="Lindquist E."/>
            <person name="Endo T."/>
            <person name="Hotta K."/>
            <person name="Inaba K."/>
        </authorList>
    </citation>
    <scope>NUCLEOTIDE SEQUENCE [LARGE SCALE GENOMIC DNA]</scope>
    <source>
        <strain evidence="4">wild type</strain>
    </source>
</reference>
<keyword evidence="2" id="KW-0053">Apoptosis</keyword>
<dbReference type="Proteomes" id="UP000008144">
    <property type="component" value="Chromosome 1"/>
</dbReference>
<dbReference type="PANTHER" id="PTHR12758">
    <property type="entry name" value="APOPTOSIS INHIBITOR 5-RELATED"/>
    <property type="match status" value="1"/>
</dbReference>
<name>H2XTB8_CIOIN</name>
<protein>
    <recommendedName>
        <fullName evidence="6">Apoptosis inhibitor 5</fullName>
    </recommendedName>
</protein>
<dbReference type="STRING" id="7719.ENSCINP00000032902"/>
<feature type="region of interest" description="Disordered" evidence="3">
    <location>
        <begin position="452"/>
        <end position="520"/>
    </location>
</feature>
<dbReference type="FunCoup" id="H2XTB8">
    <property type="interactions" value="1096"/>
</dbReference>
<dbReference type="GO" id="GO:0003723">
    <property type="term" value="F:RNA binding"/>
    <property type="evidence" value="ECO:0000318"/>
    <property type="project" value="GO_Central"/>
</dbReference>
<reference evidence="4" key="4">
    <citation type="submission" date="2025-09" db="UniProtKB">
        <authorList>
            <consortium name="Ensembl"/>
        </authorList>
    </citation>
    <scope>IDENTIFICATION</scope>
</reference>
<feature type="compositionally biased region" description="Gly residues" evidence="3">
    <location>
        <begin position="511"/>
        <end position="520"/>
    </location>
</feature>
<dbReference type="InterPro" id="IPR008383">
    <property type="entry name" value="API5"/>
</dbReference>
<dbReference type="HOGENOM" id="CLU_037809_1_0_1"/>
<evidence type="ECO:0000313" key="4">
    <source>
        <dbReference type="Ensembl" id="ENSCINP00000032902.1"/>
    </source>
</evidence>
<dbReference type="InterPro" id="IPR011989">
    <property type="entry name" value="ARM-like"/>
</dbReference>
<dbReference type="Pfam" id="PF05918">
    <property type="entry name" value="API5"/>
    <property type="match status" value="1"/>
</dbReference>
<evidence type="ECO:0000313" key="5">
    <source>
        <dbReference type="Proteomes" id="UP000008144"/>
    </source>
</evidence>
<evidence type="ECO:0008006" key="6">
    <source>
        <dbReference type="Google" id="ProtNLM"/>
    </source>
</evidence>
<dbReference type="Ensembl" id="ENSCINT00000035362.1">
    <property type="protein sequence ID" value="ENSCINP00000032902.1"/>
    <property type="gene ID" value="ENSCING00000023119.1"/>
</dbReference>
<reference evidence="4" key="3">
    <citation type="submission" date="2025-08" db="UniProtKB">
        <authorList>
            <consortium name="Ensembl"/>
        </authorList>
    </citation>
    <scope>IDENTIFICATION</scope>
</reference>
<dbReference type="PANTHER" id="PTHR12758:SF19">
    <property type="entry name" value="APOPTOSIS INHIBITOR 5"/>
    <property type="match status" value="1"/>
</dbReference>
<dbReference type="GeneTree" id="ENSGT00390000010991"/>
<feature type="compositionally biased region" description="Basic and acidic residues" evidence="3">
    <location>
        <begin position="471"/>
        <end position="480"/>
    </location>
</feature>
<dbReference type="GO" id="GO:0006915">
    <property type="term" value="P:apoptotic process"/>
    <property type="evidence" value="ECO:0007669"/>
    <property type="project" value="UniProtKB-KW"/>
</dbReference>
<evidence type="ECO:0000256" key="1">
    <source>
        <dbReference type="ARBA" id="ARBA00009515"/>
    </source>
</evidence>
<evidence type="ECO:0000256" key="3">
    <source>
        <dbReference type="SAM" id="MobiDB-lite"/>
    </source>
</evidence>
<reference evidence="5" key="1">
    <citation type="journal article" date="2002" name="Science">
        <title>The draft genome of Ciona intestinalis: insights into chordate and vertebrate origins.</title>
        <authorList>
            <person name="Dehal P."/>
            <person name="Satou Y."/>
            <person name="Campbell R.K."/>
            <person name="Chapman J."/>
            <person name="Degnan B."/>
            <person name="De Tomaso A."/>
            <person name="Davidson B."/>
            <person name="Di Gregorio A."/>
            <person name="Gelpke M."/>
            <person name="Goodstein D.M."/>
            <person name="Harafuji N."/>
            <person name="Hastings K.E."/>
            <person name="Ho I."/>
            <person name="Hotta K."/>
            <person name="Huang W."/>
            <person name="Kawashima T."/>
            <person name="Lemaire P."/>
            <person name="Martinez D."/>
            <person name="Meinertzhagen I.A."/>
            <person name="Necula S."/>
            <person name="Nonaka M."/>
            <person name="Putnam N."/>
            <person name="Rash S."/>
            <person name="Saiga H."/>
            <person name="Satake M."/>
            <person name="Terry A."/>
            <person name="Yamada L."/>
            <person name="Wang H.G."/>
            <person name="Awazu S."/>
            <person name="Azumi K."/>
            <person name="Boore J."/>
            <person name="Branno M."/>
            <person name="Chin-Bow S."/>
            <person name="DeSantis R."/>
            <person name="Doyle S."/>
            <person name="Francino P."/>
            <person name="Keys D.N."/>
            <person name="Haga S."/>
            <person name="Hayashi H."/>
            <person name="Hino K."/>
            <person name="Imai K.S."/>
            <person name="Inaba K."/>
            <person name="Kano S."/>
            <person name="Kobayashi K."/>
            <person name="Kobayashi M."/>
            <person name="Lee B.I."/>
            <person name="Makabe K.W."/>
            <person name="Manohar C."/>
            <person name="Matassi G."/>
            <person name="Medina M."/>
            <person name="Mochizuki Y."/>
            <person name="Mount S."/>
            <person name="Morishita T."/>
            <person name="Miura S."/>
            <person name="Nakayama A."/>
            <person name="Nishizaka S."/>
            <person name="Nomoto H."/>
            <person name="Ohta F."/>
            <person name="Oishi K."/>
            <person name="Rigoutsos I."/>
            <person name="Sano M."/>
            <person name="Sasaki A."/>
            <person name="Sasakura Y."/>
            <person name="Shoguchi E."/>
            <person name="Shin-i T."/>
            <person name="Spagnuolo A."/>
            <person name="Stainier D."/>
            <person name="Suzuki M.M."/>
            <person name="Tassy O."/>
            <person name="Takatori N."/>
            <person name="Tokuoka M."/>
            <person name="Yagi K."/>
            <person name="Yoshizaki F."/>
            <person name="Wada S."/>
            <person name="Zhang C."/>
            <person name="Hyatt P.D."/>
            <person name="Larimer F."/>
            <person name="Detter C."/>
            <person name="Doggett N."/>
            <person name="Glavina T."/>
            <person name="Hawkins T."/>
            <person name="Richardson P."/>
            <person name="Lucas S."/>
            <person name="Kohara Y."/>
            <person name="Levine M."/>
            <person name="Satoh N."/>
            <person name="Rokhsar D.S."/>
        </authorList>
    </citation>
    <scope>NUCLEOTIDE SEQUENCE [LARGE SCALE GENOMIC DNA]</scope>
</reference>
<sequence length="520" mass="58280">MSVDVEQLYKSFGVLADAKDNAKEHPEAYKTILKGVEGTSAAKRLSAQFTSRFFKHFPDLSESAINALLDLCEDDDPSIRKAAIKELPNLCKSSKEHVSRLSDVLVQLLVSEESSEVSAVNSALNGLFTLDSKGTLTGVLSQILSGDDEVREKAITYLCTRLKSCSEADMSKETEEYVLEQLKKVLEDVTGGEFQKLMQALSGLHHLQTIQGRQQLVNIIADQLKLDQDFDPKDTDSLNRISQCISMALPLCSRNVHSSPFINYMCQKVLPQLSLVNQPDLKLEILKELSDLCAHCGATEIQDSIQPLFQSLVDFMPLPPTDESEDGSSAPKPKLHFSYVECLMHSFHQLGRHNSDFFTSEEAAAKLKDFRIRLQYFARGVQVYIKELKTSLAGKSPTELRTEKENQIKLVALKTCNNINTLIRDLFHNPPAYKASINVSWKKTTANKKMACYKTPRFRPQKRPSTGGNDNDDKKKERTLYRTPSGKYSSNISRKLYAGRGGYSNKRGGRKWGGGRGQYY</sequence>
<dbReference type="InParanoid" id="H2XTB8"/>
<accession>H2XTB8</accession>
<dbReference type="Gene3D" id="1.25.10.10">
    <property type="entry name" value="Leucine-rich Repeat Variant"/>
    <property type="match status" value="1"/>
</dbReference>